<dbReference type="EMBL" id="CP041730">
    <property type="protein sequence ID" value="QDQ28475.1"/>
    <property type="molecule type" value="Genomic_DNA"/>
</dbReference>
<dbReference type="PANTHER" id="PTHR47765:SF2">
    <property type="entry name" value="EXONUCLEASE MUT-7 HOMOLOG"/>
    <property type="match status" value="1"/>
</dbReference>
<evidence type="ECO:0000259" key="1">
    <source>
        <dbReference type="SMART" id="SM00474"/>
    </source>
</evidence>
<proteinExistence type="predicted"/>
<keyword evidence="2" id="KW-0269">Exonuclease</keyword>
<dbReference type="Pfam" id="PF01612">
    <property type="entry name" value="DNA_pol_A_exo1"/>
    <property type="match status" value="1"/>
</dbReference>
<protein>
    <submittedName>
        <fullName evidence="2">3'-5' exonuclease domain-containing protein 2</fullName>
    </submittedName>
</protein>
<dbReference type="SMART" id="SM00474">
    <property type="entry name" value="35EXOc"/>
    <property type="match status" value="1"/>
</dbReference>
<evidence type="ECO:0000313" key="2">
    <source>
        <dbReference type="EMBL" id="QDQ28475.1"/>
    </source>
</evidence>
<dbReference type="InterPro" id="IPR052408">
    <property type="entry name" value="Exonuclease_MUT-7-like"/>
</dbReference>
<dbReference type="RefSeq" id="WP_144279858.1">
    <property type="nucleotide sequence ID" value="NZ_CP041730.1"/>
</dbReference>
<name>A0A516SJY9_9NEIS</name>
<dbReference type="GO" id="GO:0006139">
    <property type="term" value="P:nucleobase-containing compound metabolic process"/>
    <property type="evidence" value="ECO:0007669"/>
    <property type="project" value="InterPro"/>
</dbReference>
<sequence length="242" mass="25543">MTGLQNVLKQLSRLPGRLLAAVSGGKGVAGPTIPVLSSPPRHIDKAAILAMPPFAGLPLAAIEVVQTSEAAERACKVLAQAGTIGFDTESKPTFQKGEQSQGPHLIQLSTATQAFLFPVLDGSIAAPLRALLESEQVVKVGFDLRSDKAQMAANLALRCQGVQDLVPLFRKAGYRNTVGAVQAVALLFGQHYAKSKSVKMSNWATASLSVKQQRYAANDAYVALRAYLALANGHGAGSRRRS</sequence>
<organism evidence="2 3">
    <name type="scientific">Chitinimonas arctica</name>
    <dbReference type="NCBI Taxonomy" id="2594795"/>
    <lineage>
        <taxon>Bacteria</taxon>
        <taxon>Pseudomonadati</taxon>
        <taxon>Pseudomonadota</taxon>
        <taxon>Betaproteobacteria</taxon>
        <taxon>Neisseriales</taxon>
        <taxon>Chitinibacteraceae</taxon>
        <taxon>Chitinimonas</taxon>
    </lineage>
</organism>
<feature type="domain" description="3'-5' exonuclease" evidence="1">
    <location>
        <begin position="62"/>
        <end position="235"/>
    </location>
</feature>
<dbReference type="Gene3D" id="3.30.420.10">
    <property type="entry name" value="Ribonuclease H-like superfamily/Ribonuclease H"/>
    <property type="match status" value="1"/>
</dbReference>
<keyword evidence="2" id="KW-0378">Hydrolase</keyword>
<dbReference type="GO" id="GO:0008408">
    <property type="term" value="F:3'-5' exonuclease activity"/>
    <property type="evidence" value="ECO:0007669"/>
    <property type="project" value="InterPro"/>
</dbReference>
<keyword evidence="3" id="KW-1185">Reference proteome</keyword>
<dbReference type="SUPFAM" id="SSF53098">
    <property type="entry name" value="Ribonuclease H-like"/>
    <property type="match status" value="1"/>
</dbReference>
<accession>A0A516SJY9</accession>
<dbReference type="CDD" id="cd06141">
    <property type="entry name" value="WRN_exo"/>
    <property type="match status" value="1"/>
</dbReference>
<evidence type="ECO:0000313" key="3">
    <source>
        <dbReference type="Proteomes" id="UP000317550"/>
    </source>
</evidence>
<gene>
    <name evidence="2" type="ORF">FNU76_20110</name>
</gene>
<dbReference type="OrthoDB" id="9793333at2"/>
<dbReference type="InterPro" id="IPR036397">
    <property type="entry name" value="RNaseH_sf"/>
</dbReference>
<keyword evidence="2" id="KW-0540">Nuclease</keyword>
<dbReference type="KEGG" id="cari:FNU76_20110"/>
<dbReference type="AlphaFoldDB" id="A0A516SJY9"/>
<dbReference type="InterPro" id="IPR002562">
    <property type="entry name" value="3'-5'_exonuclease_dom"/>
</dbReference>
<dbReference type="PANTHER" id="PTHR47765">
    <property type="entry name" value="3'-5' EXONUCLEASE DOMAIN-CONTAINING PROTEIN"/>
    <property type="match status" value="1"/>
</dbReference>
<dbReference type="Proteomes" id="UP000317550">
    <property type="component" value="Chromosome"/>
</dbReference>
<dbReference type="InterPro" id="IPR012337">
    <property type="entry name" value="RNaseH-like_sf"/>
</dbReference>
<reference evidence="3" key="1">
    <citation type="submission" date="2019-07" db="EMBL/GenBank/DDBJ databases">
        <title>Chitinimonas sp. nov., isolated from Ny-Alesund, arctica soil.</title>
        <authorList>
            <person name="Xu Q."/>
            <person name="Peng F."/>
        </authorList>
    </citation>
    <scope>NUCLEOTIDE SEQUENCE [LARGE SCALE GENOMIC DNA]</scope>
    <source>
        <strain evidence="3">R3-44</strain>
    </source>
</reference>
<dbReference type="GO" id="GO:0003676">
    <property type="term" value="F:nucleic acid binding"/>
    <property type="evidence" value="ECO:0007669"/>
    <property type="project" value="InterPro"/>
</dbReference>